<dbReference type="EMBL" id="CAFBMG010000269">
    <property type="protein sequence ID" value="CAB4923026.1"/>
    <property type="molecule type" value="Genomic_DNA"/>
</dbReference>
<evidence type="ECO:0000313" key="3">
    <source>
        <dbReference type="EMBL" id="CAB4923026.1"/>
    </source>
</evidence>
<name>A0A6J7HVS4_9ZZZZ</name>
<dbReference type="InterPro" id="IPR007712">
    <property type="entry name" value="RelE/ParE_toxin"/>
</dbReference>
<dbReference type="Pfam" id="PF05016">
    <property type="entry name" value="ParE_toxin"/>
    <property type="match status" value="1"/>
</dbReference>
<dbReference type="Gene3D" id="3.30.2310.20">
    <property type="entry name" value="RelE-like"/>
    <property type="match status" value="1"/>
</dbReference>
<dbReference type="PANTHER" id="PTHR33755:SF8">
    <property type="entry name" value="TOXIN PARE2"/>
    <property type="match status" value="1"/>
</dbReference>
<dbReference type="InterPro" id="IPR051803">
    <property type="entry name" value="TA_system_RelE-like_toxin"/>
</dbReference>
<sequence length="96" mass="11037">MTFRFLAPAQAELFEAITYYSEINAELGVRFEQAVANSVRAAATHPERGAPRSRNTRRWLVEGFPFGIIYREGAGEILVVAVAHQRKKPEYWERRL</sequence>
<comment type="similarity">
    <text evidence="1">Belongs to the RelE toxin family.</text>
</comment>
<dbReference type="InterPro" id="IPR035093">
    <property type="entry name" value="RelE/ParE_toxin_dom_sf"/>
</dbReference>
<proteinExistence type="inferred from homology"/>
<organism evidence="3">
    <name type="scientific">freshwater metagenome</name>
    <dbReference type="NCBI Taxonomy" id="449393"/>
    <lineage>
        <taxon>unclassified sequences</taxon>
        <taxon>metagenomes</taxon>
        <taxon>ecological metagenomes</taxon>
    </lineage>
</organism>
<reference evidence="3" key="1">
    <citation type="submission" date="2020-05" db="EMBL/GenBank/DDBJ databases">
        <authorList>
            <person name="Chiriac C."/>
            <person name="Salcher M."/>
            <person name="Ghai R."/>
            <person name="Kavagutti S V."/>
        </authorList>
    </citation>
    <scope>NUCLEOTIDE SEQUENCE</scope>
</reference>
<protein>
    <submittedName>
        <fullName evidence="3">Unannotated protein</fullName>
    </submittedName>
</protein>
<evidence type="ECO:0000256" key="2">
    <source>
        <dbReference type="ARBA" id="ARBA00022649"/>
    </source>
</evidence>
<gene>
    <name evidence="3" type="ORF">UFOPK3519_02034</name>
</gene>
<evidence type="ECO:0000256" key="1">
    <source>
        <dbReference type="ARBA" id="ARBA00006226"/>
    </source>
</evidence>
<accession>A0A6J7HVS4</accession>
<dbReference type="AlphaFoldDB" id="A0A6J7HVS4"/>
<keyword evidence="2" id="KW-1277">Toxin-antitoxin system</keyword>
<dbReference type="PANTHER" id="PTHR33755">
    <property type="entry name" value="TOXIN PARE1-RELATED"/>
    <property type="match status" value="1"/>
</dbReference>